<dbReference type="Proteomes" id="UP001368328">
    <property type="component" value="Chromosome"/>
</dbReference>
<dbReference type="SUPFAM" id="SSF47413">
    <property type="entry name" value="lambda repressor-like DNA-binding domains"/>
    <property type="match status" value="1"/>
</dbReference>
<dbReference type="InterPro" id="IPR001387">
    <property type="entry name" value="Cro/C1-type_HTH"/>
</dbReference>
<dbReference type="RefSeq" id="WP_338786261.1">
    <property type="nucleotide sequence ID" value="NZ_CP147403.1"/>
</dbReference>
<dbReference type="EMBL" id="CP147403">
    <property type="protein sequence ID" value="WXB86990.1"/>
    <property type="molecule type" value="Genomic_DNA"/>
</dbReference>
<evidence type="ECO:0000313" key="3">
    <source>
        <dbReference type="Proteomes" id="UP001368328"/>
    </source>
</evidence>
<gene>
    <name evidence="2" type="ORF">WCV66_17260</name>
</gene>
<proteinExistence type="predicted"/>
<dbReference type="InterPro" id="IPR010982">
    <property type="entry name" value="Lambda_DNA-bd_dom_sf"/>
</dbReference>
<name>A0ABZ2MP28_9BACI</name>
<dbReference type="PROSITE" id="PS50943">
    <property type="entry name" value="HTH_CROC1"/>
    <property type="match status" value="1"/>
</dbReference>
<protein>
    <submittedName>
        <fullName evidence="2">Helix-turn-helix transcriptional regulator</fullName>
    </submittedName>
</protein>
<accession>A0ABZ2MP28</accession>
<reference evidence="2 3" key="1">
    <citation type="submission" date="2024-02" db="EMBL/GenBank/DDBJ databases">
        <title>Seven novel Bacillus-like species.</title>
        <authorList>
            <person name="Liu G."/>
        </authorList>
    </citation>
    <scope>NUCLEOTIDE SEQUENCE [LARGE SCALE GENOMIC DNA]</scope>
    <source>
        <strain evidence="2 3">FJAT-53654</strain>
    </source>
</reference>
<sequence length="76" mass="8719">MVSIKIYFDIDRILKQRGWTLTQLAEKTGVSKGNLSTIRKEKAITFRTLNKIANALNEPDLMNLVTVEVENKKEKL</sequence>
<keyword evidence="3" id="KW-1185">Reference proteome</keyword>
<dbReference type="Pfam" id="PF13443">
    <property type="entry name" value="HTH_26"/>
    <property type="match status" value="1"/>
</dbReference>
<organism evidence="2 3">
    <name type="scientific">Metabacillus rhizosphaerae</name>
    <dbReference type="NCBI Taxonomy" id="3117747"/>
    <lineage>
        <taxon>Bacteria</taxon>
        <taxon>Bacillati</taxon>
        <taxon>Bacillota</taxon>
        <taxon>Bacilli</taxon>
        <taxon>Bacillales</taxon>
        <taxon>Bacillaceae</taxon>
        <taxon>Metabacillus</taxon>
    </lineage>
</organism>
<feature type="domain" description="HTH cro/C1-type" evidence="1">
    <location>
        <begin position="10"/>
        <end position="64"/>
    </location>
</feature>
<dbReference type="SMART" id="SM00530">
    <property type="entry name" value="HTH_XRE"/>
    <property type="match status" value="1"/>
</dbReference>
<dbReference type="CDD" id="cd00093">
    <property type="entry name" value="HTH_XRE"/>
    <property type="match status" value="1"/>
</dbReference>
<evidence type="ECO:0000259" key="1">
    <source>
        <dbReference type="PROSITE" id="PS50943"/>
    </source>
</evidence>
<dbReference type="Gene3D" id="1.10.260.40">
    <property type="entry name" value="lambda repressor-like DNA-binding domains"/>
    <property type="match status" value="1"/>
</dbReference>
<evidence type="ECO:0000313" key="2">
    <source>
        <dbReference type="EMBL" id="WXB86990.1"/>
    </source>
</evidence>